<accession>A0A2A2GNC1</accession>
<comment type="caution">
    <text evidence="2">The sequence shown here is derived from an EMBL/GenBank/DDBJ whole genome shotgun (WGS) entry which is preliminary data.</text>
</comment>
<evidence type="ECO:0000313" key="2">
    <source>
        <dbReference type="EMBL" id="PAU98690.1"/>
    </source>
</evidence>
<dbReference type="AlphaFoldDB" id="A0A2A2GNC1"/>
<name>A0A2A2GNC1_9RHOB</name>
<dbReference type="Proteomes" id="UP000218023">
    <property type="component" value="Unassembled WGS sequence"/>
</dbReference>
<protein>
    <submittedName>
        <fullName evidence="2">Uncharacterized protein</fullName>
    </submittedName>
</protein>
<feature type="coiled-coil region" evidence="1">
    <location>
        <begin position="100"/>
        <end position="127"/>
    </location>
</feature>
<sequence length="127" mass="13736">MIGNFASLGLKGGVWEGALHVDKVPARIALTLSGHIIGLAEVEPEAEGLWRIRARVPAETLAEGMQTYMLIADDGVGLEPPRPGARRVGYLPVLAGEGLDGDLRAEIDLLRAELDLLKREFRRLATD</sequence>
<keyword evidence="3" id="KW-1185">Reference proteome</keyword>
<organism evidence="2 3">
    <name type="scientific">Paracoccus salipaludis</name>
    <dbReference type="NCBI Taxonomy" id="2032623"/>
    <lineage>
        <taxon>Bacteria</taxon>
        <taxon>Pseudomonadati</taxon>
        <taxon>Pseudomonadota</taxon>
        <taxon>Alphaproteobacteria</taxon>
        <taxon>Rhodobacterales</taxon>
        <taxon>Paracoccaceae</taxon>
        <taxon>Paracoccus</taxon>
    </lineage>
</organism>
<reference evidence="2 3" key="1">
    <citation type="submission" date="2017-09" db="EMBL/GenBank/DDBJ databases">
        <title>Paracoccus alkalisoli sp. nov., isolated from saline alkaline soil.</title>
        <authorList>
            <person name="Dong X."/>
            <person name="Zhang G."/>
        </authorList>
    </citation>
    <scope>NUCLEOTIDE SEQUENCE [LARGE SCALE GENOMIC DNA]</scope>
    <source>
        <strain evidence="2 3">WN007</strain>
    </source>
</reference>
<evidence type="ECO:0000256" key="1">
    <source>
        <dbReference type="SAM" id="Coils"/>
    </source>
</evidence>
<dbReference type="RefSeq" id="WP_095638409.1">
    <property type="nucleotide sequence ID" value="NZ_NSJZ01000001.1"/>
</dbReference>
<gene>
    <name evidence="2" type="ORF">CK240_00660</name>
</gene>
<evidence type="ECO:0000313" key="3">
    <source>
        <dbReference type="Proteomes" id="UP000218023"/>
    </source>
</evidence>
<keyword evidence="1" id="KW-0175">Coiled coil</keyword>
<dbReference type="EMBL" id="NSJZ01000001">
    <property type="protein sequence ID" value="PAU98690.1"/>
    <property type="molecule type" value="Genomic_DNA"/>
</dbReference>
<proteinExistence type="predicted"/>
<dbReference type="OrthoDB" id="7772846at2"/>